<feature type="domain" description="UBA" evidence="1">
    <location>
        <begin position="101"/>
        <end position="141"/>
    </location>
</feature>
<protein>
    <submittedName>
        <fullName evidence="2">DUF6115 domain-containing protein</fullName>
    </submittedName>
</protein>
<sequence>MDVNGLLIALLVFSALLNAGAVVFFIKWNKERVSDVNSEELLISIEEFVNNIEKKNDELFQNMMDYIKVKESDFEQRLALLEEKQNFQIEEIVLPQATDPAKSPEGVETLYKQGFSAKQIAKVLGMENGEVELAINMLNKKKSYHK</sequence>
<dbReference type="Pfam" id="PF19610">
    <property type="entry name" value="DUF6115"/>
    <property type="match status" value="1"/>
</dbReference>
<evidence type="ECO:0000313" key="3">
    <source>
        <dbReference type="Proteomes" id="UP001597273"/>
    </source>
</evidence>
<dbReference type="RefSeq" id="WP_204890863.1">
    <property type="nucleotide sequence ID" value="NZ_JBHUFW010000004.1"/>
</dbReference>
<evidence type="ECO:0000313" key="2">
    <source>
        <dbReference type="EMBL" id="MFD1862087.1"/>
    </source>
</evidence>
<keyword evidence="3" id="KW-1185">Reference proteome</keyword>
<dbReference type="EMBL" id="JBHUFW010000004">
    <property type="protein sequence ID" value="MFD1862087.1"/>
    <property type="molecule type" value="Genomic_DNA"/>
</dbReference>
<gene>
    <name evidence="2" type="ORF">ACFSDB_04055</name>
</gene>
<accession>A0ABW4QEV4</accession>
<proteinExistence type="predicted"/>
<dbReference type="Proteomes" id="UP001597273">
    <property type="component" value="Unassembled WGS sequence"/>
</dbReference>
<organism evidence="2 3">
    <name type="scientific">Planococcus chinensis</name>
    <dbReference type="NCBI Taxonomy" id="272917"/>
    <lineage>
        <taxon>Bacteria</taxon>
        <taxon>Bacillati</taxon>
        <taxon>Bacillota</taxon>
        <taxon>Bacilli</taxon>
        <taxon>Bacillales</taxon>
        <taxon>Caryophanaceae</taxon>
        <taxon>Planococcus</taxon>
    </lineage>
</organism>
<evidence type="ECO:0000259" key="1">
    <source>
        <dbReference type="PROSITE" id="PS50030"/>
    </source>
</evidence>
<comment type="caution">
    <text evidence="2">The sequence shown here is derived from an EMBL/GenBank/DDBJ whole genome shotgun (WGS) entry which is preliminary data.</text>
</comment>
<dbReference type="InterPro" id="IPR046118">
    <property type="entry name" value="DUF6115"/>
</dbReference>
<dbReference type="PROSITE" id="PS50030">
    <property type="entry name" value="UBA"/>
    <property type="match status" value="1"/>
</dbReference>
<reference evidence="3" key="1">
    <citation type="journal article" date="2019" name="Int. J. Syst. Evol. Microbiol.">
        <title>The Global Catalogue of Microorganisms (GCM) 10K type strain sequencing project: providing services to taxonomists for standard genome sequencing and annotation.</title>
        <authorList>
            <consortium name="The Broad Institute Genomics Platform"/>
            <consortium name="The Broad Institute Genome Sequencing Center for Infectious Disease"/>
            <person name="Wu L."/>
            <person name="Ma J."/>
        </authorList>
    </citation>
    <scope>NUCLEOTIDE SEQUENCE [LARGE SCALE GENOMIC DNA]</scope>
    <source>
        <strain evidence="3">CGMCC 1.15475</strain>
    </source>
</reference>
<name>A0ABW4QEV4_9BACL</name>
<dbReference type="InterPro" id="IPR015940">
    <property type="entry name" value="UBA"/>
</dbReference>